<dbReference type="PANTHER" id="PTHR20835:SF0">
    <property type="entry name" value="E3 UBIQUITIN-PROTEIN LIGASE PPP1R11"/>
    <property type="match status" value="1"/>
</dbReference>
<dbReference type="AlphaFoldDB" id="A0AAD7JP70"/>
<dbReference type="GO" id="GO:0008157">
    <property type="term" value="F:protein phosphatase 1 binding"/>
    <property type="evidence" value="ECO:0007669"/>
    <property type="project" value="TreeGrafter"/>
</dbReference>
<keyword evidence="4" id="KW-0650">Protein phosphatase inhibitor</keyword>
<name>A0AAD7JP70_9AGAR</name>
<evidence type="ECO:0000256" key="1">
    <source>
        <dbReference type="ARBA" id="ARBA00005605"/>
    </source>
</evidence>
<dbReference type="GO" id="GO:0004865">
    <property type="term" value="F:protein serine/threonine phosphatase inhibitor activity"/>
    <property type="evidence" value="ECO:0007669"/>
    <property type="project" value="UniProtKB-UniRule"/>
</dbReference>
<protein>
    <recommendedName>
        <fullName evidence="2">Type 1 phosphatases regulator</fullName>
    </recommendedName>
</protein>
<sequence length="179" mass="19260">MAYLATQRRPGTSAPGDGSRTITITDASPREDDGTPSNNPDGPAPVGALRLRGGPRRTRQRVVWDDDVVDNEGCGRKSSKICCIYHKPKNFDESSDEDSSDSDSDSSDDGRARPRQGHGPNHNHHPHPHPHPDTGRGGASAAQRDPQMSAVTELEEASQPNAYEFVPSGKKGKGKWKSG</sequence>
<proteinExistence type="inferred from homology"/>
<feature type="region of interest" description="Disordered" evidence="3">
    <location>
        <begin position="89"/>
        <end position="179"/>
    </location>
</feature>
<reference evidence="4" key="1">
    <citation type="submission" date="2023-03" db="EMBL/GenBank/DDBJ databases">
        <title>Massive genome expansion in bonnet fungi (Mycena s.s.) driven by repeated elements and novel gene families across ecological guilds.</title>
        <authorList>
            <consortium name="Lawrence Berkeley National Laboratory"/>
            <person name="Harder C.B."/>
            <person name="Miyauchi S."/>
            <person name="Viragh M."/>
            <person name="Kuo A."/>
            <person name="Thoen E."/>
            <person name="Andreopoulos B."/>
            <person name="Lu D."/>
            <person name="Skrede I."/>
            <person name="Drula E."/>
            <person name="Henrissat B."/>
            <person name="Morin E."/>
            <person name="Kohler A."/>
            <person name="Barry K."/>
            <person name="LaButti K."/>
            <person name="Morin E."/>
            <person name="Salamov A."/>
            <person name="Lipzen A."/>
            <person name="Mereny Z."/>
            <person name="Hegedus B."/>
            <person name="Baldrian P."/>
            <person name="Stursova M."/>
            <person name="Weitz H."/>
            <person name="Taylor A."/>
            <person name="Grigoriev I.V."/>
            <person name="Nagy L.G."/>
            <person name="Martin F."/>
            <person name="Kauserud H."/>
        </authorList>
    </citation>
    <scope>NUCLEOTIDE SEQUENCE</scope>
    <source>
        <strain evidence="4">CBHHK182m</strain>
    </source>
</reference>
<evidence type="ECO:0000313" key="5">
    <source>
        <dbReference type="Proteomes" id="UP001215598"/>
    </source>
</evidence>
<feature type="compositionally biased region" description="Basic residues" evidence="3">
    <location>
        <begin position="170"/>
        <end position="179"/>
    </location>
</feature>
<dbReference type="Proteomes" id="UP001215598">
    <property type="component" value="Unassembled WGS sequence"/>
</dbReference>
<dbReference type="Pfam" id="PF07491">
    <property type="entry name" value="PPI_Ypi1"/>
    <property type="match status" value="1"/>
</dbReference>
<keyword evidence="5" id="KW-1185">Reference proteome</keyword>
<feature type="compositionally biased region" description="Basic residues" evidence="3">
    <location>
        <begin position="113"/>
        <end position="129"/>
    </location>
</feature>
<comment type="caution">
    <text evidence="4">The sequence shown here is derived from an EMBL/GenBank/DDBJ whole genome shotgun (WGS) entry which is preliminary data.</text>
</comment>
<gene>
    <name evidence="4" type="ORF">B0H16DRAFT_314165</name>
</gene>
<evidence type="ECO:0000313" key="4">
    <source>
        <dbReference type="EMBL" id="KAJ7768337.1"/>
    </source>
</evidence>
<keyword evidence="2" id="KW-0539">Nucleus</keyword>
<dbReference type="GO" id="GO:0005634">
    <property type="term" value="C:nucleus"/>
    <property type="evidence" value="ECO:0007669"/>
    <property type="project" value="UniProtKB-SubCell"/>
</dbReference>
<dbReference type="PANTHER" id="PTHR20835">
    <property type="entry name" value="E3 UBIQUITIN-PROTEIN LIGASE PPP1R11-RELATED"/>
    <property type="match status" value="1"/>
</dbReference>
<comment type="function">
    <text evidence="2">Regulator of type 1 phosphatases which maintains protein phosphatase activity under strict control.</text>
</comment>
<evidence type="ECO:0000256" key="3">
    <source>
        <dbReference type="SAM" id="MobiDB-lite"/>
    </source>
</evidence>
<feature type="compositionally biased region" description="Acidic residues" evidence="3">
    <location>
        <begin position="93"/>
        <end position="107"/>
    </location>
</feature>
<dbReference type="EMBL" id="JARKIB010000020">
    <property type="protein sequence ID" value="KAJ7768337.1"/>
    <property type="molecule type" value="Genomic_DNA"/>
</dbReference>
<comment type="subcellular location">
    <subcellularLocation>
        <location evidence="2">Nucleus</location>
    </subcellularLocation>
</comment>
<accession>A0AAD7JP70</accession>
<evidence type="ECO:0000256" key="2">
    <source>
        <dbReference type="RuleBase" id="RU367162"/>
    </source>
</evidence>
<comment type="similarity">
    <text evidence="1 2">Belongs to the YPI1 family.</text>
</comment>
<dbReference type="InterPro" id="IPR011107">
    <property type="entry name" value="PPI_Ypi1"/>
</dbReference>
<organism evidence="4 5">
    <name type="scientific">Mycena metata</name>
    <dbReference type="NCBI Taxonomy" id="1033252"/>
    <lineage>
        <taxon>Eukaryota</taxon>
        <taxon>Fungi</taxon>
        <taxon>Dikarya</taxon>
        <taxon>Basidiomycota</taxon>
        <taxon>Agaricomycotina</taxon>
        <taxon>Agaricomycetes</taxon>
        <taxon>Agaricomycetidae</taxon>
        <taxon>Agaricales</taxon>
        <taxon>Marasmiineae</taxon>
        <taxon>Mycenaceae</taxon>
        <taxon>Mycena</taxon>
    </lineage>
</organism>
<feature type="region of interest" description="Disordered" evidence="3">
    <location>
        <begin position="1"/>
        <end position="75"/>
    </location>
</feature>